<sequence length="222" mass="24671">MMTPAWYVRHTIDMMTDRSRPAESRLTMPPRTNRFTWLLACREFTSDGITVSLTEELGAPGQRIWGKVGEAMQTACRQPRMDRLGGMVIETSSAARRIHDEHEPEPDASPRGRGDERPLRESRFLPWSATRPCQLTTPFFIFLFFSNAAATLGRSKHSGCTATTHTHPGLPRGPYSLGDWRKWGGIWGNDPALAAPLSHRLPQHGCFFFLRGGGGIAGPGGR</sequence>
<feature type="compositionally biased region" description="Basic and acidic residues" evidence="1">
    <location>
        <begin position="108"/>
        <end position="119"/>
    </location>
</feature>
<accession>A0A9P9AVG5</accession>
<dbReference type="EMBL" id="JAGPYM010000005">
    <property type="protein sequence ID" value="KAH6894334.1"/>
    <property type="molecule type" value="Genomic_DNA"/>
</dbReference>
<feature type="region of interest" description="Disordered" evidence="1">
    <location>
        <begin position="93"/>
        <end position="119"/>
    </location>
</feature>
<evidence type="ECO:0000313" key="3">
    <source>
        <dbReference type="Proteomes" id="UP000777438"/>
    </source>
</evidence>
<organism evidence="2 3">
    <name type="scientific">Thelonectria olida</name>
    <dbReference type="NCBI Taxonomy" id="1576542"/>
    <lineage>
        <taxon>Eukaryota</taxon>
        <taxon>Fungi</taxon>
        <taxon>Dikarya</taxon>
        <taxon>Ascomycota</taxon>
        <taxon>Pezizomycotina</taxon>
        <taxon>Sordariomycetes</taxon>
        <taxon>Hypocreomycetidae</taxon>
        <taxon>Hypocreales</taxon>
        <taxon>Nectriaceae</taxon>
        <taxon>Thelonectria</taxon>
    </lineage>
</organism>
<reference evidence="2 3" key="1">
    <citation type="journal article" date="2021" name="Nat. Commun.">
        <title>Genetic determinants of endophytism in the Arabidopsis root mycobiome.</title>
        <authorList>
            <person name="Mesny F."/>
            <person name="Miyauchi S."/>
            <person name="Thiergart T."/>
            <person name="Pickel B."/>
            <person name="Atanasova L."/>
            <person name="Karlsson M."/>
            <person name="Huettel B."/>
            <person name="Barry K.W."/>
            <person name="Haridas S."/>
            <person name="Chen C."/>
            <person name="Bauer D."/>
            <person name="Andreopoulos W."/>
            <person name="Pangilinan J."/>
            <person name="LaButti K."/>
            <person name="Riley R."/>
            <person name="Lipzen A."/>
            <person name="Clum A."/>
            <person name="Drula E."/>
            <person name="Henrissat B."/>
            <person name="Kohler A."/>
            <person name="Grigoriev I.V."/>
            <person name="Martin F.M."/>
            <person name="Hacquard S."/>
        </authorList>
    </citation>
    <scope>NUCLEOTIDE SEQUENCE [LARGE SCALE GENOMIC DNA]</scope>
    <source>
        <strain evidence="2 3">MPI-CAGE-CH-0241</strain>
    </source>
</reference>
<keyword evidence="3" id="KW-1185">Reference proteome</keyword>
<protein>
    <submittedName>
        <fullName evidence="2">Uncharacterized protein</fullName>
    </submittedName>
</protein>
<comment type="caution">
    <text evidence="2">The sequence shown here is derived from an EMBL/GenBank/DDBJ whole genome shotgun (WGS) entry which is preliminary data.</text>
</comment>
<evidence type="ECO:0000313" key="2">
    <source>
        <dbReference type="EMBL" id="KAH6894334.1"/>
    </source>
</evidence>
<name>A0A9P9AVG5_9HYPO</name>
<dbReference type="Proteomes" id="UP000777438">
    <property type="component" value="Unassembled WGS sequence"/>
</dbReference>
<gene>
    <name evidence="2" type="ORF">B0T10DRAFT_249980</name>
</gene>
<evidence type="ECO:0000256" key="1">
    <source>
        <dbReference type="SAM" id="MobiDB-lite"/>
    </source>
</evidence>
<dbReference type="AlphaFoldDB" id="A0A9P9AVG5"/>
<proteinExistence type="predicted"/>